<evidence type="ECO:0000313" key="2">
    <source>
        <dbReference type="EMBL" id="KAB8302476.1"/>
    </source>
</evidence>
<feature type="compositionally biased region" description="Polar residues" evidence="1">
    <location>
        <begin position="74"/>
        <end position="84"/>
    </location>
</feature>
<evidence type="ECO:0000256" key="1">
    <source>
        <dbReference type="SAM" id="MobiDB-lite"/>
    </source>
</evidence>
<dbReference type="AlphaFoldDB" id="A0A5N6KFC5"/>
<protein>
    <submittedName>
        <fullName evidence="2">Uncharacterized protein</fullName>
    </submittedName>
</protein>
<name>A0A5N6KFC5_MONLA</name>
<sequence>MNDLKLGTEETPCLFEYADTFYSYRHVETVNHCNTVITAKTINTFHSFSNPLPSPSLSLPKYLHRRKKEERNKQVYQHDTSQIRTPPPLNEVKFVQSFIDQVKQSKAYRDPFFRYSTP</sequence>
<organism evidence="2 3">
    <name type="scientific">Monilinia laxa</name>
    <name type="common">Brown rot fungus</name>
    <name type="synonym">Sclerotinia laxa</name>
    <dbReference type="NCBI Taxonomy" id="61186"/>
    <lineage>
        <taxon>Eukaryota</taxon>
        <taxon>Fungi</taxon>
        <taxon>Dikarya</taxon>
        <taxon>Ascomycota</taxon>
        <taxon>Pezizomycotina</taxon>
        <taxon>Leotiomycetes</taxon>
        <taxon>Helotiales</taxon>
        <taxon>Sclerotiniaceae</taxon>
        <taxon>Monilinia</taxon>
    </lineage>
</organism>
<gene>
    <name evidence="2" type="ORF">EYC80_005881</name>
</gene>
<reference evidence="2 3" key="1">
    <citation type="submission" date="2019-06" db="EMBL/GenBank/DDBJ databases">
        <title>Genome Sequence of the Brown Rot Fungal Pathogen Monilinia laxa.</title>
        <authorList>
            <person name="De Miccolis Angelini R.M."/>
            <person name="Landi L."/>
            <person name="Abate D."/>
            <person name="Pollastro S."/>
            <person name="Romanazzi G."/>
            <person name="Faretra F."/>
        </authorList>
    </citation>
    <scope>NUCLEOTIDE SEQUENCE [LARGE SCALE GENOMIC DNA]</scope>
    <source>
        <strain evidence="2 3">Mlax316</strain>
    </source>
</reference>
<keyword evidence="3" id="KW-1185">Reference proteome</keyword>
<proteinExistence type="predicted"/>
<dbReference type="Proteomes" id="UP000326757">
    <property type="component" value="Unassembled WGS sequence"/>
</dbReference>
<evidence type="ECO:0000313" key="3">
    <source>
        <dbReference type="Proteomes" id="UP000326757"/>
    </source>
</evidence>
<dbReference type="EMBL" id="VIGI01000003">
    <property type="protein sequence ID" value="KAB8302476.1"/>
    <property type="molecule type" value="Genomic_DNA"/>
</dbReference>
<feature type="region of interest" description="Disordered" evidence="1">
    <location>
        <begin position="68"/>
        <end position="87"/>
    </location>
</feature>
<comment type="caution">
    <text evidence="2">The sequence shown here is derived from an EMBL/GenBank/DDBJ whole genome shotgun (WGS) entry which is preliminary data.</text>
</comment>
<accession>A0A5N6KFC5</accession>